<keyword evidence="4" id="KW-1185">Reference proteome</keyword>
<keyword evidence="1" id="KW-0812">Transmembrane</keyword>
<keyword evidence="1" id="KW-0472">Membrane</keyword>
<dbReference type="Pfam" id="PF12158">
    <property type="entry name" value="DUF3592"/>
    <property type="match status" value="1"/>
</dbReference>
<dbReference type="Proteomes" id="UP000186132">
    <property type="component" value="Unassembled WGS sequence"/>
</dbReference>
<dbReference type="RefSeq" id="WP_073388003.1">
    <property type="nucleotide sequence ID" value="NZ_FQVU01000002.1"/>
</dbReference>
<sequence length="164" mass="18009">MSDDDIFRLLPLAFVVVPAVAFLGAAWRLWSQLQADRDNARVPADWYRADGSVIDEHSRWEYRSSGDGPGRSVLIRQPIVQFRTSMGREVTFTSNLAGRHTPRPGQPVAVYYHPSQPDAARLAPESVPALYRIMSVGGAAVSFVIALVLLVVFESIGIGMLRSG</sequence>
<organism evidence="3 4">
    <name type="scientific">Jatrophihabitans endophyticus</name>
    <dbReference type="NCBI Taxonomy" id="1206085"/>
    <lineage>
        <taxon>Bacteria</taxon>
        <taxon>Bacillati</taxon>
        <taxon>Actinomycetota</taxon>
        <taxon>Actinomycetes</taxon>
        <taxon>Jatrophihabitantales</taxon>
        <taxon>Jatrophihabitantaceae</taxon>
        <taxon>Jatrophihabitans</taxon>
    </lineage>
</organism>
<feature type="transmembrane region" description="Helical" evidence="1">
    <location>
        <begin position="6"/>
        <end position="27"/>
    </location>
</feature>
<dbReference type="EMBL" id="FQVU01000002">
    <property type="protein sequence ID" value="SHG10928.1"/>
    <property type="molecule type" value="Genomic_DNA"/>
</dbReference>
<accession>A0A1M5H4U7</accession>
<evidence type="ECO:0000259" key="2">
    <source>
        <dbReference type="Pfam" id="PF12158"/>
    </source>
</evidence>
<dbReference type="OrthoDB" id="3430041at2"/>
<evidence type="ECO:0000313" key="4">
    <source>
        <dbReference type="Proteomes" id="UP000186132"/>
    </source>
</evidence>
<protein>
    <recommendedName>
        <fullName evidence="2">DUF3592 domain-containing protein</fullName>
    </recommendedName>
</protein>
<feature type="transmembrane region" description="Helical" evidence="1">
    <location>
        <begin position="129"/>
        <end position="153"/>
    </location>
</feature>
<evidence type="ECO:0000313" key="3">
    <source>
        <dbReference type="EMBL" id="SHG10928.1"/>
    </source>
</evidence>
<feature type="domain" description="DUF3592" evidence="2">
    <location>
        <begin position="51"/>
        <end position="125"/>
    </location>
</feature>
<evidence type="ECO:0000256" key="1">
    <source>
        <dbReference type="SAM" id="Phobius"/>
    </source>
</evidence>
<reference evidence="3 4" key="1">
    <citation type="submission" date="2016-11" db="EMBL/GenBank/DDBJ databases">
        <authorList>
            <person name="Jaros S."/>
            <person name="Januszkiewicz K."/>
            <person name="Wedrychowicz H."/>
        </authorList>
    </citation>
    <scope>NUCLEOTIDE SEQUENCE [LARGE SCALE GENOMIC DNA]</scope>
    <source>
        <strain evidence="3 4">DSM 45627</strain>
    </source>
</reference>
<proteinExistence type="predicted"/>
<keyword evidence="1" id="KW-1133">Transmembrane helix</keyword>
<dbReference type="InterPro" id="IPR021994">
    <property type="entry name" value="DUF3592"/>
</dbReference>
<dbReference type="AlphaFoldDB" id="A0A1M5H4U7"/>
<gene>
    <name evidence="3" type="ORF">SAMN05443575_1396</name>
</gene>
<name>A0A1M5H4U7_9ACTN</name>